<accession>A0ABN7WB25</accession>
<feature type="region of interest" description="Disordered" evidence="1">
    <location>
        <begin position="14"/>
        <end position="85"/>
    </location>
</feature>
<proteinExistence type="predicted"/>
<reference evidence="2 3" key="1">
    <citation type="submission" date="2021-06" db="EMBL/GenBank/DDBJ databases">
        <authorList>
            <person name="Kallberg Y."/>
            <person name="Tangrot J."/>
            <person name="Rosling A."/>
        </authorList>
    </citation>
    <scope>NUCLEOTIDE SEQUENCE [LARGE SCALE GENOMIC DNA]</scope>
    <source>
        <strain evidence="2 3">120-4 pot B 10/14</strain>
    </source>
</reference>
<sequence>QTCNSGISGECKCEELKSESKKEKYTSKPEESSSFPVQESKPESYLYQPYQPVNPIPESTEPNLASFANPISMSKPIEPKMPEVW</sequence>
<evidence type="ECO:0000313" key="3">
    <source>
        <dbReference type="Proteomes" id="UP000789901"/>
    </source>
</evidence>
<keyword evidence="3" id="KW-1185">Reference proteome</keyword>
<evidence type="ECO:0000313" key="2">
    <source>
        <dbReference type="EMBL" id="CAG8825314.1"/>
    </source>
</evidence>
<comment type="caution">
    <text evidence="2">The sequence shown here is derived from an EMBL/GenBank/DDBJ whole genome shotgun (WGS) entry which is preliminary data.</text>
</comment>
<feature type="compositionally biased region" description="Basic and acidic residues" evidence="1">
    <location>
        <begin position="14"/>
        <end position="31"/>
    </location>
</feature>
<gene>
    <name evidence="2" type="ORF">GMARGA_LOCUS28809</name>
</gene>
<protein>
    <submittedName>
        <fullName evidence="2">26769_t:CDS:1</fullName>
    </submittedName>
</protein>
<evidence type="ECO:0000256" key="1">
    <source>
        <dbReference type="SAM" id="MobiDB-lite"/>
    </source>
</evidence>
<dbReference type="EMBL" id="CAJVQB010037563">
    <property type="protein sequence ID" value="CAG8825314.1"/>
    <property type="molecule type" value="Genomic_DNA"/>
</dbReference>
<organism evidence="2 3">
    <name type="scientific">Gigaspora margarita</name>
    <dbReference type="NCBI Taxonomy" id="4874"/>
    <lineage>
        <taxon>Eukaryota</taxon>
        <taxon>Fungi</taxon>
        <taxon>Fungi incertae sedis</taxon>
        <taxon>Mucoromycota</taxon>
        <taxon>Glomeromycotina</taxon>
        <taxon>Glomeromycetes</taxon>
        <taxon>Diversisporales</taxon>
        <taxon>Gigasporaceae</taxon>
        <taxon>Gigaspora</taxon>
    </lineage>
</organism>
<feature type="non-terminal residue" evidence="2">
    <location>
        <position position="1"/>
    </location>
</feature>
<dbReference type="Proteomes" id="UP000789901">
    <property type="component" value="Unassembled WGS sequence"/>
</dbReference>
<name>A0ABN7WB25_GIGMA</name>